<dbReference type="InterPro" id="IPR044851">
    <property type="entry name" value="Wax_synthase"/>
</dbReference>
<gene>
    <name evidence="10" type="ORF">JR316_012935</name>
</gene>
<keyword evidence="7 8" id="KW-0472">Membrane</keyword>
<evidence type="ECO:0000256" key="2">
    <source>
        <dbReference type="ARBA" id="ARBA00005179"/>
    </source>
</evidence>
<dbReference type="GO" id="GO:0016020">
    <property type="term" value="C:membrane"/>
    <property type="evidence" value="ECO:0007669"/>
    <property type="project" value="UniProtKB-SubCell"/>
</dbReference>
<keyword evidence="6 8" id="KW-1133">Transmembrane helix</keyword>
<feature type="domain" description="Wax synthase" evidence="9">
    <location>
        <begin position="114"/>
        <end position="202"/>
    </location>
</feature>
<comment type="similarity">
    <text evidence="3">Belongs to the wax synthase family.</text>
</comment>
<evidence type="ECO:0000256" key="8">
    <source>
        <dbReference type="SAM" id="Phobius"/>
    </source>
</evidence>
<organism evidence="10">
    <name type="scientific">Psilocybe cubensis</name>
    <name type="common">Psychedelic mushroom</name>
    <name type="synonym">Stropharia cubensis</name>
    <dbReference type="NCBI Taxonomy" id="181762"/>
    <lineage>
        <taxon>Eukaryota</taxon>
        <taxon>Fungi</taxon>
        <taxon>Dikarya</taxon>
        <taxon>Basidiomycota</taxon>
        <taxon>Agaricomycotina</taxon>
        <taxon>Agaricomycetes</taxon>
        <taxon>Agaricomycetidae</taxon>
        <taxon>Agaricales</taxon>
        <taxon>Agaricineae</taxon>
        <taxon>Strophariaceae</taxon>
        <taxon>Psilocybe</taxon>
    </lineage>
</organism>
<dbReference type="PANTHER" id="PTHR31595">
    <property type="entry name" value="LONG-CHAIN-ALCOHOL O-FATTY-ACYLTRANSFERASE 3-RELATED"/>
    <property type="match status" value="1"/>
</dbReference>
<feature type="transmembrane region" description="Helical" evidence="8">
    <location>
        <begin position="165"/>
        <end position="188"/>
    </location>
</feature>
<evidence type="ECO:0000256" key="7">
    <source>
        <dbReference type="ARBA" id="ARBA00023136"/>
    </source>
</evidence>
<dbReference type="GO" id="GO:0006629">
    <property type="term" value="P:lipid metabolic process"/>
    <property type="evidence" value="ECO:0007669"/>
    <property type="project" value="InterPro"/>
</dbReference>
<feature type="transmembrane region" description="Helical" evidence="8">
    <location>
        <begin position="74"/>
        <end position="92"/>
    </location>
</feature>
<evidence type="ECO:0000313" key="10">
    <source>
        <dbReference type="EMBL" id="KAG5162272.1"/>
    </source>
</evidence>
<dbReference type="EMBL" id="JAFIQS010000020">
    <property type="protein sequence ID" value="KAG5162272.1"/>
    <property type="molecule type" value="Genomic_DNA"/>
</dbReference>
<comment type="subcellular location">
    <subcellularLocation>
        <location evidence="1">Membrane</location>
        <topology evidence="1">Multi-pass membrane protein</topology>
    </subcellularLocation>
</comment>
<evidence type="ECO:0000256" key="3">
    <source>
        <dbReference type="ARBA" id="ARBA00007282"/>
    </source>
</evidence>
<dbReference type="GO" id="GO:0008374">
    <property type="term" value="F:O-acyltransferase activity"/>
    <property type="evidence" value="ECO:0007669"/>
    <property type="project" value="InterPro"/>
</dbReference>
<accession>A0A8H8CDN7</accession>
<evidence type="ECO:0000256" key="5">
    <source>
        <dbReference type="ARBA" id="ARBA00022692"/>
    </source>
</evidence>
<evidence type="ECO:0000256" key="6">
    <source>
        <dbReference type="ARBA" id="ARBA00022989"/>
    </source>
</evidence>
<protein>
    <recommendedName>
        <fullName evidence="9">Wax synthase domain-containing protein</fullName>
    </recommendedName>
</protein>
<dbReference type="Pfam" id="PF13813">
    <property type="entry name" value="MBOAT_2"/>
    <property type="match status" value="1"/>
</dbReference>
<dbReference type="InterPro" id="IPR032805">
    <property type="entry name" value="Wax_synthase_dom"/>
</dbReference>
<evidence type="ECO:0000256" key="4">
    <source>
        <dbReference type="ARBA" id="ARBA00022679"/>
    </source>
</evidence>
<evidence type="ECO:0000259" key="9">
    <source>
        <dbReference type="Pfam" id="PF13813"/>
    </source>
</evidence>
<feature type="transmembrane region" description="Helical" evidence="8">
    <location>
        <begin position="33"/>
        <end position="54"/>
    </location>
</feature>
<proteinExistence type="inferred from homology"/>
<sequence>MNWANDLISNTRGVNWNYEAPALRRSSKSRWGFVIDNILKTICLYLVWDIISYVMRHNPAFHRDNNEPMGAHGFLWQIWNAMGYWTALYCFIRLNHTLSSALIVMVGEGEPKDYPDMTGPLSETTTVRKFWGRTWHQSLRRMVSAHGKHFANVFLGYPKGTLMSAYLQLFVAFLVSGIIHGTADFVAIRNVTSFYRNILFFTLQAAAIAFEDDPLLLVDIYGTCATSKLVQCRTFGCRRVDVSQKFFKKPEEVFDLTPHDFMMRKNVLKQVRDWVKQHGKKRLREWVPIAYLYEVSIMIMSDLYLGWTTLSHSRVHTHQLLYSDCQSVSKENERLGTSSVHRFDDNSILDRYDISRSMQYVPFELVSNVSTYSVPSDPRSECGNLSHHDFEAMTKYQADRMMSLLTYLYHSRKPAWVRATYVTPRNNFNLEPLFLNSDDPFSPARLRYSIRRGIPPIFHVTPDDFIPSLSLSDIEKIDALLRIKHSDKIPPEEVKQAVMGGKDVVKPLVESKMFKGKNPRKCSFCSVVKDKDLLVCSR</sequence>
<name>A0A8H8CDN7_PSICU</name>
<comment type="pathway">
    <text evidence="2">Secondary metabolite biosynthesis.</text>
</comment>
<dbReference type="AlphaFoldDB" id="A0A8H8CDN7"/>
<dbReference type="PANTHER" id="PTHR31595:SF57">
    <property type="entry name" value="OS04G0481900 PROTEIN"/>
    <property type="match status" value="1"/>
</dbReference>
<keyword evidence="5 8" id="KW-0812">Transmembrane</keyword>
<keyword evidence="4" id="KW-0808">Transferase</keyword>
<reference evidence="10" key="1">
    <citation type="submission" date="2021-02" db="EMBL/GenBank/DDBJ databases">
        <title>Psilocybe cubensis genome.</title>
        <authorList>
            <person name="Mckernan K.J."/>
            <person name="Crawford S."/>
            <person name="Trippe A."/>
            <person name="Kane L.T."/>
            <person name="Mclaughlin S."/>
        </authorList>
    </citation>
    <scope>NUCLEOTIDE SEQUENCE [LARGE SCALE GENOMIC DNA]</scope>
    <source>
        <strain evidence="10">MGC-MH-2018</strain>
    </source>
</reference>
<comment type="caution">
    <text evidence="10">The sequence shown here is derived from an EMBL/GenBank/DDBJ whole genome shotgun (WGS) entry which is preliminary data.</text>
</comment>
<evidence type="ECO:0000256" key="1">
    <source>
        <dbReference type="ARBA" id="ARBA00004141"/>
    </source>
</evidence>